<evidence type="ECO:0000259" key="17">
    <source>
        <dbReference type="Pfam" id="PF07715"/>
    </source>
</evidence>
<evidence type="ECO:0000256" key="9">
    <source>
        <dbReference type="ARBA" id="ARBA00023077"/>
    </source>
</evidence>
<keyword evidence="6 15" id="KW-0732">Signal</keyword>
<dbReference type="RefSeq" id="WP_121098999.1">
    <property type="nucleotide sequence ID" value="NZ_RBII01000001.1"/>
</dbReference>
<dbReference type="EMBL" id="RBII01000001">
    <property type="protein sequence ID" value="RKQ71200.1"/>
    <property type="molecule type" value="Genomic_DNA"/>
</dbReference>
<evidence type="ECO:0000256" key="13">
    <source>
        <dbReference type="PROSITE-ProRule" id="PRU10144"/>
    </source>
</evidence>
<dbReference type="PROSITE" id="PS52016">
    <property type="entry name" value="TONB_DEPENDENT_REC_3"/>
    <property type="match status" value="1"/>
</dbReference>
<dbReference type="InterPro" id="IPR012910">
    <property type="entry name" value="Plug_dom"/>
</dbReference>
<evidence type="ECO:0000256" key="4">
    <source>
        <dbReference type="ARBA" id="ARBA00022496"/>
    </source>
</evidence>
<evidence type="ECO:0000256" key="14">
    <source>
        <dbReference type="RuleBase" id="RU003357"/>
    </source>
</evidence>
<dbReference type="Pfam" id="PF07715">
    <property type="entry name" value="Plug"/>
    <property type="match status" value="1"/>
</dbReference>
<dbReference type="PANTHER" id="PTHR32552">
    <property type="entry name" value="FERRICHROME IRON RECEPTOR-RELATED"/>
    <property type="match status" value="1"/>
</dbReference>
<evidence type="ECO:0000256" key="6">
    <source>
        <dbReference type="ARBA" id="ARBA00022729"/>
    </source>
</evidence>
<dbReference type="OrthoDB" id="7313036at2"/>
<evidence type="ECO:0000256" key="11">
    <source>
        <dbReference type="ARBA" id="ARBA00023237"/>
    </source>
</evidence>
<dbReference type="PROSITE" id="PS01156">
    <property type="entry name" value="TONB_DEPENDENT_REC_2"/>
    <property type="match status" value="1"/>
</dbReference>
<dbReference type="InterPro" id="IPR000531">
    <property type="entry name" value="Beta-barrel_TonB"/>
</dbReference>
<keyword evidence="19" id="KW-1185">Reference proteome</keyword>
<proteinExistence type="inferred from homology"/>
<evidence type="ECO:0000313" key="19">
    <source>
        <dbReference type="Proteomes" id="UP000282211"/>
    </source>
</evidence>
<keyword evidence="3 12" id="KW-1134">Transmembrane beta strand</keyword>
<evidence type="ECO:0000256" key="8">
    <source>
        <dbReference type="ARBA" id="ARBA00023065"/>
    </source>
</evidence>
<organism evidence="18 19">
    <name type="scientific">Litorimonas taeanensis</name>
    <dbReference type="NCBI Taxonomy" id="568099"/>
    <lineage>
        <taxon>Bacteria</taxon>
        <taxon>Pseudomonadati</taxon>
        <taxon>Pseudomonadota</taxon>
        <taxon>Alphaproteobacteria</taxon>
        <taxon>Maricaulales</taxon>
        <taxon>Robiginitomaculaceae</taxon>
    </lineage>
</organism>
<name>A0A420WJL1_9PROT</name>
<dbReference type="Gene3D" id="2.40.170.20">
    <property type="entry name" value="TonB-dependent receptor, beta-barrel domain"/>
    <property type="match status" value="1"/>
</dbReference>
<comment type="caution">
    <text evidence="18">The sequence shown here is derived from an EMBL/GenBank/DDBJ whole genome shotgun (WGS) entry which is preliminary data.</text>
</comment>
<comment type="subcellular location">
    <subcellularLocation>
        <location evidence="1 12">Cell outer membrane</location>
        <topology evidence="1 12">Multi-pass membrane protein</topology>
    </subcellularLocation>
</comment>
<evidence type="ECO:0000256" key="7">
    <source>
        <dbReference type="ARBA" id="ARBA00023004"/>
    </source>
</evidence>
<protein>
    <submittedName>
        <fullName evidence="18">Iron complex outermembrane receptor protein</fullName>
    </submittedName>
</protein>
<evidence type="ECO:0000256" key="10">
    <source>
        <dbReference type="ARBA" id="ARBA00023136"/>
    </source>
</evidence>
<keyword evidence="10 12" id="KW-0472">Membrane</keyword>
<keyword evidence="9 14" id="KW-0798">TonB box</keyword>
<evidence type="ECO:0000256" key="5">
    <source>
        <dbReference type="ARBA" id="ARBA00022692"/>
    </source>
</evidence>
<dbReference type="GO" id="GO:0006826">
    <property type="term" value="P:iron ion transport"/>
    <property type="evidence" value="ECO:0007669"/>
    <property type="project" value="UniProtKB-KW"/>
</dbReference>
<dbReference type="InParanoid" id="A0A420WJL1"/>
<accession>A0A420WJL1</accession>
<dbReference type="AlphaFoldDB" id="A0A420WJL1"/>
<comment type="similarity">
    <text evidence="12 14">Belongs to the TonB-dependent receptor family.</text>
</comment>
<evidence type="ECO:0000256" key="1">
    <source>
        <dbReference type="ARBA" id="ARBA00004571"/>
    </source>
</evidence>
<feature type="short sequence motif" description="TonB C-terminal box" evidence="13">
    <location>
        <begin position="779"/>
        <end position="796"/>
    </location>
</feature>
<evidence type="ECO:0000256" key="12">
    <source>
        <dbReference type="PROSITE-ProRule" id="PRU01360"/>
    </source>
</evidence>
<keyword evidence="8" id="KW-0406">Ion transport</keyword>
<sequence length="796" mass="86358">MTKTFKLGISLLALSYASSGTTAYAQLTDEIVVTATKKSTNLQETAVSVTAYTGEAIQKLGLENSVSLAAQTPGLNVGTPVGEGNNPSFTLRGVGLNDFNDNNEGPIAVYTDEVYNAALPGLTFQLFDVDRVEVLRGPQGTLYGRNATGGLLHFISKRGGDEFEADIRAQYGRFNSIELEGGFGGPISDAGHYRIAGKLSNSDGYVENRIGNDSNENGSYTVRGIVDFDIEENANLEFKLDYSNADTRAPYYQHTSLGFPIGVGVEGPEFGPDRFRYEDTDGDNFAGDYDNDDISLEIEAWGASANLDWDIGGIQLTNIAAYREVDKFHAEEADTGPFRGLVPTFQSQSSQFSNEFRLSGDTGPLSWVAGAYYINTTVDGQLDLDINDRGPGFAEFLQFLTDVGDPTGLPTADILGFHGTSFADFAPDDLVRFLTYDIDYTQNTDSISVFGNVEYDLSDKLQLVVGGRYSNESRDIEYVNQFADGPLGGGIINTFFGTFLEAPSFFDFSSGGGSINLFTFEFDEVGDLNQIDDDDFSGTIGLNYTLEDGTLLYAKVAQGFKSGGFNAGFLDFTDGVTVQDIAYDAEKLTSYEGGVKWTSAGGNVRANVSAFYYDYKNYQALTFAGLSQFIQNSDATFYGGEAEIGATLTDGFTVQLGASYVDTSVDQVGVRQGDGSVVSIQDVSTVLAPEFTANGIARYETKIGSGVGSLQVSFNHQGNHFFNLQNTNQEDAYTLFDARAGYAFGADENMELYIFGKNLTDKEYRVYSFNFADAAGFQQEFYGRPREYGVGLIAKF</sequence>
<gene>
    <name evidence="18" type="ORF">DES40_0513</name>
</gene>
<dbReference type="SUPFAM" id="SSF56935">
    <property type="entry name" value="Porins"/>
    <property type="match status" value="1"/>
</dbReference>
<dbReference type="Pfam" id="PF00593">
    <property type="entry name" value="TonB_dep_Rec_b-barrel"/>
    <property type="match status" value="1"/>
</dbReference>
<keyword evidence="2 12" id="KW-0813">Transport</keyword>
<dbReference type="Proteomes" id="UP000282211">
    <property type="component" value="Unassembled WGS sequence"/>
</dbReference>
<evidence type="ECO:0000256" key="3">
    <source>
        <dbReference type="ARBA" id="ARBA00022452"/>
    </source>
</evidence>
<dbReference type="InterPro" id="IPR036942">
    <property type="entry name" value="Beta-barrel_TonB_sf"/>
</dbReference>
<feature type="domain" description="TonB-dependent receptor-like beta-barrel" evidence="16">
    <location>
        <begin position="270"/>
        <end position="759"/>
    </location>
</feature>
<keyword evidence="4" id="KW-0410">Iron transport</keyword>
<feature type="signal peptide" evidence="15">
    <location>
        <begin position="1"/>
        <end position="25"/>
    </location>
</feature>
<feature type="domain" description="TonB-dependent receptor plug" evidence="17">
    <location>
        <begin position="42"/>
        <end position="150"/>
    </location>
</feature>
<dbReference type="FunCoup" id="A0A420WJL1">
    <property type="interactions" value="45"/>
</dbReference>
<keyword evidence="7" id="KW-0408">Iron</keyword>
<reference evidence="18 19" key="1">
    <citation type="submission" date="2018-10" db="EMBL/GenBank/DDBJ databases">
        <title>Genomic Encyclopedia of Type Strains, Phase IV (KMG-IV): sequencing the most valuable type-strain genomes for metagenomic binning, comparative biology and taxonomic classification.</title>
        <authorList>
            <person name="Goeker M."/>
        </authorList>
    </citation>
    <scope>NUCLEOTIDE SEQUENCE [LARGE SCALE GENOMIC DNA]</scope>
    <source>
        <strain evidence="18 19">DSM 22008</strain>
    </source>
</reference>
<evidence type="ECO:0000256" key="15">
    <source>
        <dbReference type="SAM" id="SignalP"/>
    </source>
</evidence>
<evidence type="ECO:0000313" key="18">
    <source>
        <dbReference type="EMBL" id="RKQ71200.1"/>
    </source>
</evidence>
<dbReference type="InterPro" id="IPR039426">
    <property type="entry name" value="TonB-dep_rcpt-like"/>
</dbReference>
<keyword evidence="5 12" id="KW-0812">Transmembrane</keyword>
<evidence type="ECO:0000259" key="16">
    <source>
        <dbReference type="Pfam" id="PF00593"/>
    </source>
</evidence>
<keyword evidence="11 12" id="KW-0998">Cell outer membrane</keyword>
<feature type="chain" id="PRO_5019236584" evidence="15">
    <location>
        <begin position="26"/>
        <end position="796"/>
    </location>
</feature>
<dbReference type="InterPro" id="IPR010917">
    <property type="entry name" value="TonB_rcpt_CS"/>
</dbReference>
<dbReference type="PANTHER" id="PTHR32552:SF81">
    <property type="entry name" value="TONB-DEPENDENT OUTER MEMBRANE RECEPTOR"/>
    <property type="match status" value="1"/>
</dbReference>
<dbReference type="GO" id="GO:0009279">
    <property type="term" value="C:cell outer membrane"/>
    <property type="evidence" value="ECO:0007669"/>
    <property type="project" value="UniProtKB-SubCell"/>
</dbReference>
<keyword evidence="18" id="KW-0675">Receptor</keyword>
<evidence type="ECO:0000256" key="2">
    <source>
        <dbReference type="ARBA" id="ARBA00022448"/>
    </source>
</evidence>